<organism evidence="2 3">
    <name type="scientific">Candida maltosa (strain Xu316)</name>
    <name type="common">Yeast</name>
    <dbReference type="NCBI Taxonomy" id="1245528"/>
    <lineage>
        <taxon>Eukaryota</taxon>
        <taxon>Fungi</taxon>
        <taxon>Dikarya</taxon>
        <taxon>Ascomycota</taxon>
        <taxon>Saccharomycotina</taxon>
        <taxon>Pichiomycetes</taxon>
        <taxon>Debaryomycetaceae</taxon>
        <taxon>Candida/Lodderomyces clade</taxon>
        <taxon>Candida</taxon>
    </lineage>
</organism>
<dbReference type="eggNOG" id="ENOG502T61U">
    <property type="taxonomic scope" value="Eukaryota"/>
</dbReference>
<evidence type="ECO:0000313" key="2">
    <source>
        <dbReference type="EMBL" id="EMG50272.1"/>
    </source>
</evidence>
<accession>M3HRU8</accession>
<dbReference type="OMA" id="VWMNNIT"/>
<name>M3HRU8_CANMX</name>
<comment type="caution">
    <text evidence="2">The sequence shown here is derived from an EMBL/GenBank/DDBJ whole genome shotgun (WGS) entry which is preliminary data.</text>
</comment>
<proteinExistence type="predicted"/>
<reference evidence="2 3" key="1">
    <citation type="submission" date="2013-02" db="EMBL/GenBank/DDBJ databases">
        <title>Genome sequence of Candida maltosa Xu316, a potential industrial strain for xylitol and ethanol production.</title>
        <authorList>
            <person name="Yu J."/>
            <person name="Wang Q."/>
            <person name="Geng X."/>
            <person name="Bao W."/>
            <person name="He P."/>
            <person name="Cai J."/>
        </authorList>
    </citation>
    <scope>NUCLEOTIDE SEQUENCE [LARGE SCALE GENOMIC DNA]</scope>
    <source>
        <strain evidence="3">Xu316</strain>
    </source>
</reference>
<dbReference type="OrthoDB" id="4020743at2759"/>
<dbReference type="Proteomes" id="UP000011777">
    <property type="component" value="Unassembled WGS sequence"/>
</dbReference>
<dbReference type="HOGENOM" id="CLU_2687580_0_0_1"/>
<protein>
    <submittedName>
        <fullName evidence="2">Uncharacterized protein</fullName>
    </submittedName>
</protein>
<keyword evidence="3" id="KW-1185">Reference proteome</keyword>
<dbReference type="EMBL" id="AOGT01000315">
    <property type="protein sequence ID" value="EMG50272.1"/>
    <property type="molecule type" value="Genomic_DNA"/>
</dbReference>
<keyword evidence="1" id="KW-0732">Signal</keyword>
<feature type="signal peptide" evidence="1">
    <location>
        <begin position="1"/>
        <end position="18"/>
    </location>
</feature>
<evidence type="ECO:0000313" key="3">
    <source>
        <dbReference type="Proteomes" id="UP000011777"/>
    </source>
</evidence>
<feature type="chain" id="PRO_5004034212" evidence="1">
    <location>
        <begin position="19"/>
        <end position="78"/>
    </location>
</feature>
<sequence>MNFITWIIYLIKINVLQILLNGSRNPSISLQYIRSPIFESPSKCTCDGPNGEDMYAADRVWMNNITDIPVMPNNENAT</sequence>
<gene>
    <name evidence="2" type="ORF">G210_4689</name>
</gene>
<evidence type="ECO:0000256" key="1">
    <source>
        <dbReference type="SAM" id="SignalP"/>
    </source>
</evidence>
<dbReference type="AlphaFoldDB" id="M3HRU8"/>